<evidence type="ECO:0000313" key="9">
    <source>
        <dbReference type="EMBL" id="BCD85931.1"/>
    </source>
</evidence>
<comment type="similarity">
    <text evidence="7">Belongs to the ABC transporter superfamily. Spermidine/putrescine importer (TC 3.A.1.11.1) family.</text>
</comment>
<dbReference type="PANTHER" id="PTHR42781:SF4">
    <property type="entry name" value="SPERMIDINE_PUTRESCINE IMPORT ATP-BINDING PROTEIN POTA"/>
    <property type="match status" value="1"/>
</dbReference>
<dbReference type="GO" id="GO:0005524">
    <property type="term" value="F:ATP binding"/>
    <property type="evidence" value="ECO:0007669"/>
    <property type="project" value="UniProtKB-KW"/>
</dbReference>
<dbReference type="InterPro" id="IPR005893">
    <property type="entry name" value="PotA-like"/>
</dbReference>
<protein>
    <recommendedName>
        <fullName evidence="7">Spermidine/putrescine import ATP-binding protein PotA</fullName>
        <ecNumber evidence="7">7.6.2.11</ecNumber>
    </recommendedName>
</protein>
<keyword evidence="5 7" id="KW-1278">Translocase</keyword>
<keyword evidence="4 7" id="KW-0067">ATP-binding</keyword>
<organism evidence="9 10">
    <name type="scientific">Pseudomonas solani</name>
    <dbReference type="NCBI Taxonomy" id="2731552"/>
    <lineage>
        <taxon>Bacteria</taxon>
        <taxon>Pseudomonadati</taxon>
        <taxon>Pseudomonadota</taxon>
        <taxon>Gammaproteobacteria</taxon>
        <taxon>Pseudomonadales</taxon>
        <taxon>Pseudomonadaceae</taxon>
        <taxon>Pseudomonas</taxon>
    </lineage>
</organism>
<comment type="catalytic activity">
    <reaction evidence="7">
        <text>ATP + H2O + polyamine-[polyamine-binding protein]Side 1 = ADP + phosphate + polyamineSide 2 + [polyamine-binding protein]Side 1.</text>
        <dbReference type="EC" id="7.6.2.11"/>
    </reaction>
</comment>
<evidence type="ECO:0000256" key="2">
    <source>
        <dbReference type="ARBA" id="ARBA00022475"/>
    </source>
</evidence>
<reference evidence="9" key="1">
    <citation type="submission" date="2020-05" db="EMBL/GenBank/DDBJ databases">
        <title>Complete genome sequence of Pseudomonas sp. Sm006.</title>
        <authorList>
            <person name="Takeuchi K."/>
            <person name="Someya N."/>
        </authorList>
    </citation>
    <scope>NUCLEOTIDE SEQUENCE</scope>
    <source>
        <strain evidence="9">Sm006</strain>
    </source>
</reference>
<dbReference type="InterPro" id="IPR003593">
    <property type="entry name" value="AAA+_ATPase"/>
</dbReference>
<evidence type="ECO:0000256" key="5">
    <source>
        <dbReference type="ARBA" id="ARBA00022967"/>
    </source>
</evidence>
<dbReference type="InterPro" id="IPR003439">
    <property type="entry name" value="ABC_transporter-like_ATP-bd"/>
</dbReference>
<evidence type="ECO:0000313" key="10">
    <source>
        <dbReference type="Proteomes" id="UP001064896"/>
    </source>
</evidence>
<dbReference type="SMART" id="SM00382">
    <property type="entry name" value="AAA"/>
    <property type="match status" value="1"/>
</dbReference>
<dbReference type="Pfam" id="PF08402">
    <property type="entry name" value="TOBE_2"/>
    <property type="match status" value="1"/>
</dbReference>
<dbReference type="PANTHER" id="PTHR42781">
    <property type="entry name" value="SPERMIDINE/PUTRESCINE IMPORT ATP-BINDING PROTEIN POTA"/>
    <property type="match status" value="1"/>
</dbReference>
<dbReference type="SUPFAM" id="SSF52540">
    <property type="entry name" value="P-loop containing nucleoside triphosphate hydrolases"/>
    <property type="match status" value="1"/>
</dbReference>
<evidence type="ECO:0000256" key="4">
    <source>
        <dbReference type="ARBA" id="ARBA00022840"/>
    </source>
</evidence>
<dbReference type="EMBL" id="AP023081">
    <property type="protein sequence ID" value="BCD85931.1"/>
    <property type="molecule type" value="Genomic_DNA"/>
</dbReference>
<accession>A0ABN6BS58</accession>
<dbReference type="InterPro" id="IPR027417">
    <property type="entry name" value="P-loop_NTPase"/>
</dbReference>
<keyword evidence="10" id="KW-1185">Reference proteome</keyword>
<dbReference type="PROSITE" id="PS00211">
    <property type="entry name" value="ABC_TRANSPORTER_1"/>
    <property type="match status" value="1"/>
</dbReference>
<dbReference type="Proteomes" id="UP001064896">
    <property type="component" value="Chromosome"/>
</dbReference>
<comment type="subunit">
    <text evidence="7">The complex is composed of two ATP-binding proteins (PotA), two transmembrane proteins (PotB and PotC) and a solute-binding protein (PotD).</text>
</comment>
<dbReference type="InterPro" id="IPR013611">
    <property type="entry name" value="Transp-assoc_OB_typ2"/>
</dbReference>
<sequence>MRQHPPEFSMTCIVNSAPVVQITAAVKHYRAPEGHAVRALDGVDLCVGGNEFVTLLGPSGCGKTTLLRVISGFEALDGGELRIQGQQMNEVPPHLRPVHTVFQNYALFPHLSVGDNVGYALDIRGVAKAQRNRQVADALELVGMAGLEKRKPGQLSGGQQQRIALARAIVNKPALLLLDEPLSALDRQLRQSMQRELKNLQSELGIAFVFVTHDQEEALTMSDRIVVLNGGHVQQLGSPEDIYDRPANAFVAGFIGESNLFDGSVTRHHGDAVEFLTAQGDTLRLRRADLAPGQKLQAMLRPEQFHLACPGDPARHACLEGRVLQQVFIGKDFELSVRTQHGSPVKAVLRAPSRELMGTLEAGARVQLWYATDAPHLLLA</sequence>
<dbReference type="InterPro" id="IPR008995">
    <property type="entry name" value="Mo/tungstate-bd_C_term_dom"/>
</dbReference>
<name>A0ABN6BS58_9PSED</name>
<keyword evidence="1 7" id="KW-0813">Transport</keyword>
<keyword evidence="6 7" id="KW-0472">Membrane</keyword>
<proteinExistence type="inferred from homology"/>
<gene>
    <name evidence="7 9" type="primary">potA</name>
    <name evidence="9" type="ORF">PSm6_23380</name>
</gene>
<comment type="function">
    <text evidence="7">Part of the ABC transporter complex PotABCD involved in spermidine/putrescine import. Responsible for energy coupling to the transport system.</text>
</comment>
<dbReference type="EC" id="7.6.2.11" evidence="7"/>
<dbReference type="InterPro" id="IPR017871">
    <property type="entry name" value="ABC_transporter-like_CS"/>
</dbReference>
<feature type="domain" description="ABC transporter" evidence="8">
    <location>
        <begin position="20"/>
        <end position="255"/>
    </location>
</feature>
<dbReference type="SUPFAM" id="SSF50331">
    <property type="entry name" value="MOP-like"/>
    <property type="match status" value="1"/>
</dbReference>
<dbReference type="InterPro" id="IPR050093">
    <property type="entry name" value="ABC_SmlMolc_Importer"/>
</dbReference>
<dbReference type="NCBIfam" id="TIGR01187">
    <property type="entry name" value="potA"/>
    <property type="match status" value="1"/>
</dbReference>
<evidence type="ECO:0000256" key="7">
    <source>
        <dbReference type="RuleBase" id="RU364083"/>
    </source>
</evidence>
<evidence type="ECO:0000256" key="6">
    <source>
        <dbReference type="ARBA" id="ARBA00023136"/>
    </source>
</evidence>
<dbReference type="Gene3D" id="2.40.50.100">
    <property type="match status" value="1"/>
</dbReference>
<dbReference type="PROSITE" id="PS50893">
    <property type="entry name" value="ABC_TRANSPORTER_2"/>
    <property type="match status" value="1"/>
</dbReference>
<keyword evidence="2 7" id="KW-1003">Cell membrane</keyword>
<dbReference type="Pfam" id="PF00005">
    <property type="entry name" value="ABC_tran"/>
    <property type="match status" value="1"/>
</dbReference>
<evidence type="ECO:0000256" key="3">
    <source>
        <dbReference type="ARBA" id="ARBA00022741"/>
    </source>
</evidence>
<evidence type="ECO:0000259" key="8">
    <source>
        <dbReference type="PROSITE" id="PS50893"/>
    </source>
</evidence>
<keyword evidence="3 7" id="KW-0547">Nucleotide-binding</keyword>
<dbReference type="Gene3D" id="3.40.50.300">
    <property type="entry name" value="P-loop containing nucleotide triphosphate hydrolases"/>
    <property type="match status" value="1"/>
</dbReference>
<evidence type="ECO:0000256" key="1">
    <source>
        <dbReference type="ARBA" id="ARBA00022448"/>
    </source>
</evidence>